<dbReference type="SUPFAM" id="SSF56801">
    <property type="entry name" value="Acetyl-CoA synthetase-like"/>
    <property type="match status" value="1"/>
</dbReference>
<evidence type="ECO:0000256" key="2">
    <source>
        <dbReference type="ARBA" id="ARBA00022832"/>
    </source>
</evidence>
<reference evidence="7" key="2">
    <citation type="submission" date="2025-08" db="UniProtKB">
        <authorList>
            <consortium name="Ensembl"/>
        </authorList>
    </citation>
    <scope>IDENTIFICATION</scope>
</reference>
<proteinExistence type="predicted"/>
<evidence type="ECO:0000256" key="1">
    <source>
        <dbReference type="ARBA" id="ARBA00022598"/>
    </source>
</evidence>
<accession>A0AAQ4NWM5</accession>
<dbReference type="EC" id="6.2.1.3" evidence="4"/>
<dbReference type="PANTHER" id="PTHR43272">
    <property type="entry name" value="LONG-CHAIN-FATTY-ACID--COA LIGASE"/>
    <property type="match status" value="1"/>
</dbReference>
<keyword evidence="1" id="KW-0436">Ligase</keyword>
<dbReference type="InterPro" id="IPR000873">
    <property type="entry name" value="AMP-dep_synth/lig_dom"/>
</dbReference>
<evidence type="ECO:0000313" key="7">
    <source>
        <dbReference type="Ensembl" id="ENSGACP00000031014.1"/>
    </source>
</evidence>
<reference evidence="7" key="3">
    <citation type="submission" date="2025-09" db="UniProtKB">
        <authorList>
            <consortium name="Ensembl"/>
        </authorList>
    </citation>
    <scope>IDENTIFICATION</scope>
</reference>
<evidence type="ECO:0000313" key="8">
    <source>
        <dbReference type="Proteomes" id="UP000007635"/>
    </source>
</evidence>
<dbReference type="Ensembl" id="ENSGACT00000081738.1">
    <property type="protein sequence ID" value="ENSGACP00000031014.1"/>
    <property type="gene ID" value="ENSGACG00000014028.2"/>
</dbReference>
<dbReference type="GeneTree" id="ENSGT00940000155954"/>
<dbReference type="InterPro" id="IPR020845">
    <property type="entry name" value="AMP-binding_CS"/>
</dbReference>
<evidence type="ECO:0000256" key="5">
    <source>
        <dbReference type="SAM" id="MobiDB-lite"/>
    </source>
</evidence>
<dbReference type="Gene3D" id="3.40.50.12780">
    <property type="entry name" value="N-terminal domain of ligase-like"/>
    <property type="match status" value="1"/>
</dbReference>
<feature type="domain" description="AMP-dependent synthetase/ligase" evidence="6">
    <location>
        <begin position="83"/>
        <end position="483"/>
    </location>
</feature>
<dbReference type="AlphaFoldDB" id="A0AAQ4NWM5"/>
<dbReference type="PROSITE" id="PS00455">
    <property type="entry name" value="AMP_BINDING"/>
    <property type="match status" value="1"/>
</dbReference>
<dbReference type="GO" id="GO:0005886">
    <property type="term" value="C:plasma membrane"/>
    <property type="evidence" value="ECO:0007669"/>
    <property type="project" value="TreeGrafter"/>
</dbReference>
<dbReference type="PANTHER" id="PTHR43272:SF13">
    <property type="entry name" value="FATTY ACID COA LIGASE ACSL3"/>
    <property type="match status" value="1"/>
</dbReference>
<dbReference type="Pfam" id="PF00501">
    <property type="entry name" value="AMP-binding"/>
    <property type="match status" value="1"/>
</dbReference>
<reference evidence="7 8" key="1">
    <citation type="journal article" date="2021" name="G3 (Bethesda)">
        <title>Improved contiguity of the threespine stickleback genome using long-read sequencing.</title>
        <authorList>
            <person name="Nath S."/>
            <person name="Shaw D.E."/>
            <person name="White M.A."/>
        </authorList>
    </citation>
    <scope>NUCLEOTIDE SEQUENCE [LARGE SCALE GENOMIC DNA]</scope>
    <source>
        <strain evidence="7 8">Lake Benthic</strain>
    </source>
</reference>
<sequence>MHHFTPDPRRIKASSISGHPAGPYRAVNSQEKLSAWLHPSVDSLDKIFEYAASRFPKRDCLGTREVLSEEDELQPNGKVFKKVILGNYNWLSYEETYEASKSFGSGLAALGQRPKCNIAIFCETRAEWVVAAQACFMYNFPLVTLYSTLGPTAIAHGLNETEITHIITSKDLLQSRLKAIVCDVPRLQYIILVDSKLTSCPSVPRGIMVYNMDAVKAMGSRPDSMAVDRRKPESSDIAVIMYTSGSTGIPKGVMISHGNIIAGITGMAERLPNLNETDTYIGYLPLAHVLELSAELVCISHGCRIGYSSPQTLADQSTKIKKGSKGDTSVLKPTLMAAVPEIMDRIYKNVMTKVEEMSKLQKTLFVLAYNYKMDLVFKRVRALLGGNMRVLLSGGAPLSAATQHFMNICLCCPVGQGYGLTETCGAGTISEIWDYSTGRVGAPLICSEITLKDWEEGGYYSTDKPNPRGEIVIGGPNVTMGYYKKESRNREDFYVDEHGQRWFCTGDIGEIHSDGCLKIIDRKKDLVKLQAGEYVSLGKVEAVLKNCSLIDNICAYANSDQSYVISFVVPNHKQLMVLAEQMQLKGTREEICNNAQMEKEVLRIITEAAVSAKMERFEIPKKIRLSAEPWTPETGLVTDAFKLKRKELKSHYQDDIERMYGGK</sequence>
<dbReference type="GO" id="GO:0004467">
    <property type="term" value="F:long-chain fatty acid-CoA ligase activity"/>
    <property type="evidence" value="ECO:0007669"/>
    <property type="project" value="UniProtKB-EC"/>
</dbReference>
<dbReference type="GO" id="GO:0005811">
    <property type="term" value="C:lipid droplet"/>
    <property type="evidence" value="ECO:0007669"/>
    <property type="project" value="TreeGrafter"/>
</dbReference>
<dbReference type="GO" id="GO:0005783">
    <property type="term" value="C:endoplasmic reticulum"/>
    <property type="evidence" value="ECO:0007669"/>
    <property type="project" value="TreeGrafter"/>
</dbReference>
<dbReference type="GO" id="GO:0030182">
    <property type="term" value="P:neuron differentiation"/>
    <property type="evidence" value="ECO:0007669"/>
    <property type="project" value="TreeGrafter"/>
</dbReference>
<dbReference type="GO" id="GO:0035336">
    <property type="term" value="P:long-chain fatty-acyl-CoA metabolic process"/>
    <property type="evidence" value="ECO:0007669"/>
    <property type="project" value="TreeGrafter"/>
</dbReference>
<dbReference type="Proteomes" id="UP000007635">
    <property type="component" value="Chromosome III"/>
</dbReference>
<keyword evidence="2" id="KW-0276">Fatty acid metabolism</keyword>
<keyword evidence="8" id="KW-1185">Reference proteome</keyword>
<keyword evidence="3" id="KW-0443">Lipid metabolism</keyword>
<name>A0AAQ4NWM5_GASAC</name>
<dbReference type="CDD" id="cd17639">
    <property type="entry name" value="LC_FACS_euk1"/>
    <property type="match status" value="1"/>
</dbReference>
<feature type="compositionally biased region" description="Basic and acidic residues" evidence="5">
    <location>
        <begin position="1"/>
        <end position="10"/>
    </location>
</feature>
<evidence type="ECO:0000256" key="3">
    <source>
        <dbReference type="ARBA" id="ARBA00023098"/>
    </source>
</evidence>
<dbReference type="FunFam" id="3.40.50.12780:FF:000010">
    <property type="entry name" value="Long-chain-fatty-acid--CoA ligase 4 isoform X1"/>
    <property type="match status" value="1"/>
</dbReference>
<feature type="region of interest" description="Disordered" evidence="5">
    <location>
        <begin position="1"/>
        <end position="22"/>
    </location>
</feature>
<evidence type="ECO:0000259" key="6">
    <source>
        <dbReference type="Pfam" id="PF00501"/>
    </source>
</evidence>
<organism evidence="7 8">
    <name type="scientific">Gasterosteus aculeatus aculeatus</name>
    <name type="common">three-spined stickleback</name>
    <dbReference type="NCBI Taxonomy" id="481459"/>
    <lineage>
        <taxon>Eukaryota</taxon>
        <taxon>Metazoa</taxon>
        <taxon>Chordata</taxon>
        <taxon>Craniata</taxon>
        <taxon>Vertebrata</taxon>
        <taxon>Euteleostomi</taxon>
        <taxon>Actinopterygii</taxon>
        <taxon>Neopterygii</taxon>
        <taxon>Teleostei</taxon>
        <taxon>Neoteleostei</taxon>
        <taxon>Acanthomorphata</taxon>
        <taxon>Eupercaria</taxon>
        <taxon>Perciformes</taxon>
        <taxon>Cottioidei</taxon>
        <taxon>Gasterosteales</taxon>
        <taxon>Gasterosteidae</taxon>
        <taxon>Gasterosteus</taxon>
    </lineage>
</organism>
<dbReference type="InterPro" id="IPR042099">
    <property type="entry name" value="ANL_N_sf"/>
</dbReference>
<protein>
    <recommendedName>
        <fullName evidence="4">long-chain-fatty-acid--CoA ligase</fullName>
        <ecNumber evidence="4">6.2.1.3</ecNumber>
    </recommendedName>
</protein>
<evidence type="ECO:0000256" key="4">
    <source>
        <dbReference type="ARBA" id="ARBA00026121"/>
    </source>
</evidence>